<evidence type="ECO:0000313" key="2">
    <source>
        <dbReference type="Proteomes" id="UP000315364"/>
    </source>
</evidence>
<protein>
    <submittedName>
        <fullName evidence="1">Winged helix-turn-helix transcriptional regulator</fullName>
    </submittedName>
</protein>
<accession>A0A5B8LT14</accession>
<dbReference type="Proteomes" id="UP000315364">
    <property type="component" value="Chromosome"/>
</dbReference>
<dbReference type="KEGG" id="dea:FPZ08_09530"/>
<reference evidence="1 2" key="1">
    <citation type="submission" date="2019-07" db="EMBL/GenBank/DDBJ databases">
        <title>Full genome sequence of Devosia sp. Gsoil 520.</title>
        <authorList>
            <person name="Im W.-T."/>
        </authorList>
    </citation>
    <scope>NUCLEOTIDE SEQUENCE [LARGE SCALE GENOMIC DNA]</scope>
    <source>
        <strain evidence="1 2">Gsoil 520</strain>
    </source>
</reference>
<dbReference type="OrthoDB" id="7948154at2"/>
<dbReference type="AlphaFoldDB" id="A0A5B8LT14"/>
<evidence type="ECO:0000313" key="1">
    <source>
        <dbReference type="EMBL" id="QDZ10971.1"/>
    </source>
</evidence>
<dbReference type="InterPro" id="IPR036388">
    <property type="entry name" value="WH-like_DNA-bd_sf"/>
</dbReference>
<organism evidence="1 2">
    <name type="scientific">Devosia ginsengisoli</name>
    <dbReference type="NCBI Taxonomy" id="400770"/>
    <lineage>
        <taxon>Bacteria</taxon>
        <taxon>Pseudomonadati</taxon>
        <taxon>Pseudomonadota</taxon>
        <taxon>Alphaproteobacteria</taxon>
        <taxon>Hyphomicrobiales</taxon>
        <taxon>Devosiaceae</taxon>
        <taxon>Devosia</taxon>
    </lineage>
</organism>
<dbReference type="SUPFAM" id="SSF46785">
    <property type="entry name" value="Winged helix' DNA-binding domain"/>
    <property type="match status" value="1"/>
</dbReference>
<dbReference type="InterPro" id="IPR036390">
    <property type="entry name" value="WH_DNA-bd_sf"/>
</dbReference>
<keyword evidence="2" id="KW-1185">Reference proteome</keyword>
<name>A0A5B8LT14_9HYPH</name>
<gene>
    <name evidence="1" type="ORF">FPZ08_09530</name>
</gene>
<dbReference type="EMBL" id="CP042304">
    <property type="protein sequence ID" value="QDZ10971.1"/>
    <property type="molecule type" value="Genomic_DNA"/>
</dbReference>
<proteinExistence type="predicted"/>
<dbReference type="Gene3D" id="1.10.10.10">
    <property type="entry name" value="Winged helix-like DNA-binding domain superfamily/Winged helix DNA-binding domain"/>
    <property type="match status" value="1"/>
</dbReference>
<sequence>MSRPSSRSTLYRLIEAGQLAHKALLLPLMERGLEPGDDAILFELGRSGTTEAALAAELGLGEDALAARLSRLLDRGLVTRQAVGPELAPGVALTERGVRIRNGLADHWAQLEDALMGELKPKQRKKLAERLKRFVDLLRL</sequence>
<dbReference type="RefSeq" id="WP_146289755.1">
    <property type="nucleotide sequence ID" value="NZ_CP042304.1"/>
</dbReference>